<reference evidence="3 4" key="2">
    <citation type="submission" date="2017-10" db="EMBL/GenBank/DDBJ databases">
        <title>Genome analyses suggest a sexual origin of heterokaryosis in a supposedly ancient asexual fungus.</title>
        <authorList>
            <person name="Corradi N."/>
            <person name="Sedzielewska K."/>
            <person name="Noel J."/>
            <person name="Charron P."/>
            <person name="Farinelli L."/>
            <person name="Marton T."/>
            <person name="Kruger M."/>
            <person name="Pelin A."/>
            <person name="Brachmann A."/>
            <person name="Corradi N."/>
        </authorList>
    </citation>
    <scope>NUCLEOTIDE SEQUENCE [LARGE SCALE GENOMIC DNA]</scope>
    <source>
        <strain evidence="3 4">A1</strain>
    </source>
</reference>
<proteinExistence type="predicted"/>
<evidence type="ECO:0000256" key="1">
    <source>
        <dbReference type="SAM" id="MobiDB-lite"/>
    </source>
</evidence>
<reference evidence="3 4" key="1">
    <citation type="submission" date="2017-10" db="EMBL/GenBank/DDBJ databases">
        <title>Extensive intraspecific genome diversity in a model arbuscular mycorrhizal fungus.</title>
        <authorList>
            <person name="Chen E.C.H."/>
            <person name="Morin E."/>
            <person name="Baudet D."/>
            <person name="Noel J."/>
            <person name="Ndikumana S."/>
            <person name="Charron P."/>
            <person name="St-Onge C."/>
            <person name="Giorgi J."/>
            <person name="Grigoriev I.V."/>
            <person name="Roux C."/>
            <person name="Martin F.M."/>
            <person name="Corradi N."/>
        </authorList>
    </citation>
    <scope>NUCLEOTIDE SEQUENCE [LARGE SCALE GENOMIC DNA]</scope>
    <source>
        <strain evidence="3 4">A1</strain>
    </source>
</reference>
<dbReference type="InterPro" id="IPR001245">
    <property type="entry name" value="Ser-Thr/Tyr_kinase_cat_dom"/>
</dbReference>
<dbReference type="Proteomes" id="UP000232688">
    <property type="component" value="Unassembled WGS sequence"/>
</dbReference>
<comment type="caution">
    <text evidence="3">The sequence shown here is derived from an EMBL/GenBank/DDBJ whole genome shotgun (WGS) entry which is preliminary data.</text>
</comment>
<feature type="region of interest" description="Disordered" evidence="1">
    <location>
        <begin position="387"/>
        <end position="423"/>
    </location>
</feature>
<dbReference type="VEuPathDB" id="FungiDB:RhiirFUN_003023"/>
<dbReference type="SUPFAM" id="SSF56112">
    <property type="entry name" value="Protein kinase-like (PK-like)"/>
    <property type="match status" value="2"/>
</dbReference>
<dbReference type="VEuPathDB" id="FungiDB:RhiirFUN_003024"/>
<dbReference type="EMBL" id="LLXH01000871">
    <property type="protein sequence ID" value="PKC62347.1"/>
    <property type="molecule type" value="Genomic_DNA"/>
</dbReference>
<dbReference type="InterPro" id="IPR051681">
    <property type="entry name" value="Ser/Thr_Kinases-Pseudokinases"/>
</dbReference>
<organism evidence="3 4">
    <name type="scientific">Rhizophagus irregularis</name>
    <dbReference type="NCBI Taxonomy" id="588596"/>
    <lineage>
        <taxon>Eukaryota</taxon>
        <taxon>Fungi</taxon>
        <taxon>Fungi incertae sedis</taxon>
        <taxon>Mucoromycota</taxon>
        <taxon>Glomeromycotina</taxon>
        <taxon>Glomeromycetes</taxon>
        <taxon>Glomerales</taxon>
        <taxon>Glomeraceae</taxon>
        <taxon>Rhizophagus</taxon>
    </lineage>
</organism>
<dbReference type="VEuPathDB" id="FungiDB:FUN_021183"/>
<gene>
    <name evidence="3" type="ORF">RhiirA1_465278</name>
</gene>
<dbReference type="PANTHER" id="PTHR44329">
    <property type="entry name" value="SERINE/THREONINE-PROTEIN KINASE TNNI3K-RELATED"/>
    <property type="match status" value="1"/>
</dbReference>
<evidence type="ECO:0000313" key="4">
    <source>
        <dbReference type="Proteomes" id="UP000232688"/>
    </source>
</evidence>
<accession>A0A2N0RGB6</accession>
<feature type="region of interest" description="Disordered" evidence="1">
    <location>
        <begin position="679"/>
        <end position="707"/>
    </location>
</feature>
<keyword evidence="3" id="KW-0418">Kinase</keyword>
<evidence type="ECO:0000259" key="2">
    <source>
        <dbReference type="PROSITE" id="PS50011"/>
    </source>
</evidence>
<feature type="domain" description="Protein kinase" evidence="2">
    <location>
        <begin position="67"/>
        <end position="343"/>
    </location>
</feature>
<dbReference type="AlphaFoldDB" id="A0A2N0RGB6"/>
<dbReference type="PROSITE" id="PS50011">
    <property type="entry name" value="PROTEIN_KINASE_DOM"/>
    <property type="match status" value="1"/>
</dbReference>
<keyword evidence="3" id="KW-0808">Transferase</keyword>
<dbReference type="PANTHER" id="PTHR44329:SF6">
    <property type="entry name" value="RECEPTOR-INTERACTING SERINE_THREONINE-PROTEIN KINASE 1"/>
    <property type="match status" value="1"/>
</dbReference>
<dbReference type="PRINTS" id="PR00109">
    <property type="entry name" value="TYRKINASE"/>
</dbReference>
<dbReference type="GO" id="GO:0005524">
    <property type="term" value="F:ATP binding"/>
    <property type="evidence" value="ECO:0007669"/>
    <property type="project" value="InterPro"/>
</dbReference>
<sequence length="752" mass="86376">MTDELSSFSPCIVCKTRIDSNDACDACHRVKELFIPSGNKVIDDFINYTLDNSTKYGRMMFVPYDNFKNIELIGEGGFSRIYKATWIDSKISWGDVLDYSQQDESEIVALKKLKNSKNITSKELNELKIFFHYSSNRKKSYDKYVNIYYGITQDPTTQDLIFIMPYYKCDLTYKMTKCFYINSWNWKIDYLEDIINGLVNIHDENIVHRDLHSGNILLTAINGIKICDLGTSKSAIELTDNEEDIYGIIPYVAPEVLQRKNYTKASDIYSFGMIMWEVMVGRKPFWDRNHNTELIIEICDGLRPPIITNAPRGFINLMKKCWHPDPEIRPTAAEVKKVIHDIIYNGNVNQIEIIKSSDIGPVTTNNPGAIYKSRYLSDMIKSAASTRSLRSKSITSEDHQRSSNNKRKSRKFEDNNQSENNFDNGESIKKIKLIEDKNNEDKLENGESNKAFEELNHYNGYDMCKKREFKFNDWCGVCYEAKELFIPSGNKVIDDFISYTLTNGNEYGRMIFVPYDKFKNIELIGEEVALKKLNNSKNINSKGLNEDTKIHDVNIIHRDLHSGNILLDIFYDIAKICDLGTSKSATENDDNNDNEEDNIYAIIPYVTPEEEDLFGINHNTELIIEICDGLRPPILTNAPRDIGPVTTNNPGAVYKSRYLSDMIKSAASTRSLKSNLLLQKNSDHQRSSNNGKSRKFEDNNQSENNFDNGESIKKIKLIEDKNNDINVMPSSIIRICLQLSDIHFEDKLENGR</sequence>
<dbReference type="GO" id="GO:0004674">
    <property type="term" value="F:protein serine/threonine kinase activity"/>
    <property type="evidence" value="ECO:0007669"/>
    <property type="project" value="TreeGrafter"/>
</dbReference>
<dbReference type="InterPro" id="IPR011009">
    <property type="entry name" value="Kinase-like_dom_sf"/>
</dbReference>
<name>A0A2N0RGB6_9GLOM</name>
<dbReference type="Pfam" id="PF07714">
    <property type="entry name" value="PK_Tyr_Ser-Thr"/>
    <property type="match status" value="2"/>
</dbReference>
<dbReference type="Gene3D" id="1.10.510.10">
    <property type="entry name" value="Transferase(Phosphotransferase) domain 1"/>
    <property type="match status" value="2"/>
</dbReference>
<evidence type="ECO:0000313" key="3">
    <source>
        <dbReference type="EMBL" id="PKC62347.1"/>
    </source>
</evidence>
<dbReference type="InterPro" id="IPR000719">
    <property type="entry name" value="Prot_kinase_dom"/>
</dbReference>
<dbReference type="VEuPathDB" id="FungiDB:RhiirA1_465278"/>
<protein>
    <submittedName>
        <fullName evidence="3">Kinase-like protein</fullName>
    </submittedName>
</protein>